<dbReference type="CDD" id="cd06307">
    <property type="entry name" value="PBP1_sugar_binding"/>
    <property type="match status" value="1"/>
</dbReference>
<dbReference type="GO" id="GO:0000976">
    <property type="term" value="F:transcription cis-regulatory region binding"/>
    <property type="evidence" value="ECO:0007669"/>
    <property type="project" value="TreeGrafter"/>
</dbReference>
<dbReference type="Gene3D" id="3.40.50.2300">
    <property type="match status" value="2"/>
</dbReference>
<dbReference type="GO" id="GO:0003700">
    <property type="term" value="F:DNA-binding transcription factor activity"/>
    <property type="evidence" value="ECO:0007669"/>
    <property type="project" value="TreeGrafter"/>
</dbReference>
<dbReference type="PANTHER" id="PTHR30146:SF152">
    <property type="entry name" value="TRANSCRIPTIONAL REGULATORY PROTEIN"/>
    <property type="match status" value="1"/>
</dbReference>
<protein>
    <submittedName>
        <fullName evidence="2">ABC-type sugar transport system, periplasmic component</fullName>
    </submittedName>
</protein>
<reference evidence="2" key="1">
    <citation type="journal article" date="2011" name="Environ. Microbiol.">
        <title>Time-series analyses of Monterey Bay coastal microbial picoplankton using a 'genome proxy' microarray.</title>
        <authorList>
            <person name="Rich V.I."/>
            <person name="Pham V.D."/>
            <person name="Eppley J."/>
            <person name="Shi Y."/>
            <person name="DeLong E.F."/>
        </authorList>
    </citation>
    <scope>NUCLEOTIDE SEQUENCE</scope>
</reference>
<name>E0Y1D6_9PROT</name>
<organism evidence="2">
    <name type="scientific">uncultured alpha proteobacterium EB080_L58F04</name>
    <dbReference type="NCBI Taxonomy" id="710798"/>
    <lineage>
        <taxon>Bacteria</taxon>
        <taxon>Pseudomonadati</taxon>
        <taxon>Pseudomonadota</taxon>
        <taxon>Alphaproteobacteria</taxon>
        <taxon>environmental samples</taxon>
    </lineage>
</organism>
<dbReference type="SUPFAM" id="SSF53822">
    <property type="entry name" value="Periplasmic binding protein-like I"/>
    <property type="match status" value="1"/>
</dbReference>
<dbReference type="PANTHER" id="PTHR30146">
    <property type="entry name" value="LACI-RELATED TRANSCRIPTIONAL REPRESSOR"/>
    <property type="match status" value="1"/>
</dbReference>
<dbReference type="EMBL" id="GU474942">
    <property type="protein sequence ID" value="ADI20477.1"/>
    <property type="molecule type" value="Genomic_DNA"/>
</dbReference>
<keyword evidence="2" id="KW-0813">Transport</keyword>
<sequence>MNHAIEKLGFVRNLQAANLAKSQSYRFIFALPKSGDQFLQEILRQIEESRNIFAADRVWCEVERIDENDPHSIASFLRSLDQNQIDGLAIMAPETPQVRDAIIRAQERGIAALPFISNQPFLNKESVGVDNCAAGATAGLLLGQCVGGRIGSVMVISESMSSRDSLERRRGFDQELIQNFKNLRVLPSLETYGNEERAERVIKLSLKANPDMVAIYVMSSEARIPLEVLKALKPPAHTIKIAHERTPFTQKALRDGALNGVVAQDTGHLVRSAIRRLKGVIDKHHLFGAQERIRIEILLRTNL</sequence>
<keyword evidence="2" id="KW-0762">Sugar transport</keyword>
<feature type="domain" description="Periplasmic binding protein" evidence="1">
    <location>
        <begin position="28"/>
        <end position="281"/>
    </location>
</feature>
<dbReference type="InterPro" id="IPR025997">
    <property type="entry name" value="SBP_2_dom"/>
</dbReference>
<evidence type="ECO:0000259" key="1">
    <source>
        <dbReference type="Pfam" id="PF13407"/>
    </source>
</evidence>
<proteinExistence type="predicted"/>
<dbReference type="Pfam" id="PF13407">
    <property type="entry name" value="Peripla_BP_4"/>
    <property type="match status" value="1"/>
</dbReference>
<dbReference type="InterPro" id="IPR028082">
    <property type="entry name" value="Peripla_BP_I"/>
</dbReference>
<accession>E0Y1D6</accession>
<evidence type="ECO:0000313" key="2">
    <source>
        <dbReference type="EMBL" id="ADI20477.1"/>
    </source>
</evidence>
<dbReference type="AlphaFoldDB" id="E0Y1D6"/>